<dbReference type="Pfam" id="PF14808">
    <property type="entry name" value="TMEM164"/>
    <property type="match status" value="1"/>
</dbReference>
<keyword evidence="1" id="KW-1133">Transmembrane helix</keyword>
<feature type="transmembrane region" description="Helical" evidence="1">
    <location>
        <begin position="111"/>
        <end position="134"/>
    </location>
</feature>
<name>A0ABW5R5T2_9BACL</name>
<dbReference type="EMBL" id="JBHUMM010000002">
    <property type="protein sequence ID" value="MFD2670405.1"/>
    <property type="molecule type" value="Genomic_DNA"/>
</dbReference>
<accession>A0ABW5R5T2</accession>
<evidence type="ECO:0000313" key="3">
    <source>
        <dbReference type="Proteomes" id="UP001597497"/>
    </source>
</evidence>
<keyword evidence="1" id="KW-0812">Transmembrane</keyword>
<reference evidence="3" key="1">
    <citation type="journal article" date="2019" name="Int. J. Syst. Evol. Microbiol.">
        <title>The Global Catalogue of Microorganisms (GCM) 10K type strain sequencing project: providing services to taxonomists for standard genome sequencing and annotation.</title>
        <authorList>
            <consortium name="The Broad Institute Genomics Platform"/>
            <consortium name="The Broad Institute Genome Sequencing Center for Infectious Disease"/>
            <person name="Wu L."/>
            <person name="Ma J."/>
        </authorList>
    </citation>
    <scope>NUCLEOTIDE SEQUENCE [LARGE SCALE GENOMIC DNA]</scope>
    <source>
        <strain evidence="3">KCTC 33676</strain>
    </source>
</reference>
<protein>
    <submittedName>
        <fullName evidence="2">TIGR02206 family membrane protein</fullName>
    </submittedName>
</protein>
<feature type="transmembrane region" description="Helical" evidence="1">
    <location>
        <begin position="172"/>
        <end position="196"/>
    </location>
</feature>
<evidence type="ECO:0000256" key="1">
    <source>
        <dbReference type="SAM" id="Phobius"/>
    </source>
</evidence>
<dbReference type="InterPro" id="IPR011737">
    <property type="entry name" value="CHP02206_TP0381"/>
</dbReference>
<keyword evidence="3" id="KW-1185">Reference proteome</keyword>
<sequence length="245" mass="28325">MWKNFITRPDWSDVYPFEMFTAQHLVPLLLLIGFILLLYGSRRQLQAPFPDKLVRFGLGGLLIGMETILYVWYIQTDYFTWSQSLPLQLCSLSYILTILILLFPNRRLYEFLYFAGIGGAIQAIVTPVAILSGFPHFTYFYFFIGHAAIVWVALYMTWVHHFRPTFGSIWRVLLYLNILLVAVVLPANLITGGNYFFIARKPAGDSLLNVLGDWPWYILSLEGVAILMFLLLYVPFLKIPPRRKG</sequence>
<feature type="transmembrane region" description="Helical" evidence="1">
    <location>
        <begin position="85"/>
        <end position="104"/>
    </location>
</feature>
<feature type="transmembrane region" description="Helical" evidence="1">
    <location>
        <begin position="53"/>
        <end position="73"/>
    </location>
</feature>
<comment type="caution">
    <text evidence="2">The sequence shown here is derived from an EMBL/GenBank/DDBJ whole genome shotgun (WGS) entry which is preliminary data.</text>
</comment>
<evidence type="ECO:0000313" key="2">
    <source>
        <dbReference type="EMBL" id="MFD2670405.1"/>
    </source>
</evidence>
<gene>
    <name evidence="2" type="ORF">ACFSUC_02140</name>
</gene>
<organism evidence="2 3">
    <name type="scientific">Marinicrinis sediminis</name>
    <dbReference type="NCBI Taxonomy" id="1652465"/>
    <lineage>
        <taxon>Bacteria</taxon>
        <taxon>Bacillati</taxon>
        <taxon>Bacillota</taxon>
        <taxon>Bacilli</taxon>
        <taxon>Bacillales</taxon>
        <taxon>Paenibacillaceae</taxon>
    </lineage>
</organism>
<keyword evidence="1" id="KW-0472">Membrane</keyword>
<feature type="transmembrane region" description="Helical" evidence="1">
    <location>
        <begin position="20"/>
        <end position="41"/>
    </location>
</feature>
<dbReference type="RefSeq" id="WP_379927788.1">
    <property type="nucleotide sequence ID" value="NZ_JBHUMM010000002.1"/>
</dbReference>
<dbReference type="NCBIfam" id="TIGR02206">
    <property type="entry name" value="intg_mem_TP0381"/>
    <property type="match status" value="1"/>
</dbReference>
<feature type="transmembrane region" description="Helical" evidence="1">
    <location>
        <begin position="216"/>
        <end position="236"/>
    </location>
</feature>
<proteinExistence type="predicted"/>
<feature type="transmembrane region" description="Helical" evidence="1">
    <location>
        <begin position="140"/>
        <end position="160"/>
    </location>
</feature>
<dbReference type="Proteomes" id="UP001597497">
    <property type="component" value="Unassembled WGS sequence"/>
</dbReference>